<feature type="transmembrane region" description="Helical" evidence="5">
    <location>
        <begin position="92"/>
        <end position="116"/>
    </location>
</feature>
<keyword evidence="4 5" id="KW-0472">Membrane</keyword>
<dbReference type="EMBL" id="LR134492">
    <property type="protein sequence ID" value="VEI66909.1"/>
    <property type="molecule type" value="Genomic_DNA"/>
</dbReference>
<reference evidence="6 7" key="1">
    <citation type="submission" date="2018-12" db="EMBL/GenBank/DDBJ databases">
        <authorList>
            <consortium name="Pathogen Informatics"/>
        </authorList>
    </citation>
    <scope>NUCLEOTIDE SEQUENCE [LARGE SCALE GENOMIC DNA]</scope>
    <source>
        <strain evidence="6 7">NCTC13193</strain>
    </source>
</reference>
<keyword evidence="2 5" id="KW-0812">Transmembrane</keyword>
<dbReference type="Proteomes" id="UP000270487">
    <property type="component" value="Chromosome"/>
</dbReference>
<sequence length="154" mass="17447">MVAWLQRLVLPPVVMAVCAAGMTATCWLAEGGWQDNRVMLWTAGALAVASVLIMFSASYAFHRAGTTLHPQKFQQVSALLVNGVFRFSRNPVYLGQVLLLAAWGLLLGGIGVWLWWGLFFAYLDRVQIPREETFLRANFGQDYHAFCRRVRRWL</sequence>
<name>A0A448SGR4_SERFO</name>
<protein>
    <recommendedName>
        <fullName evidence="8">Protein-S-isoprenylcysteine O-methyltransferase Ste14</fullName>
    </recommendedName>
</protein>
<dbReference type="AlphaFoldDB" id="A0A448SGR4"/>
<evidence type="ECO:0000256" key="2">
    <source>
        <dbReference type="ARBA" id="ARBA00022692"/>
    </source>
</evidence>
<gene>
    <name evidence="6" type="ORF">NCTC13193_01796</name>
</gene>
<evidence type="ECO:0000256" key="1">
    <source>
        <dbReference type="ARBA" id="ARBA00004127"/>
    </source>
</evidence>
<feature type="transmembrane region" description="Helical" evidence="5">
    <location>
        <begin position="38"/>
        <end position="61"/>
    </location>
</feature>
<organism evidence="6 7">
    <name type="scientific">Serratia fonticola</name>
    <dbReference type="NCBI Taxonomy" id="47917"/>
    <lineage>
        <taxon>Bacteria</taxon>
        <taxon>Pseudomonadati</taxon>
        <taxon>Pseudomonadota</taxon>
        <taxon>Gammaproteobacteria</taxon>
        <taxon>Enterobacterales</taxon>
        <taxon>Yersiniaceae</taxon>
        <taxon>Serratia</taxon>
    </lineage>
</organism>
<proteinExistence type="predicted"/>
<dbReference type="Pfam" id="PF04191">
    <property type="entry name" value="PEMT"/>
    <property type="match status" value="1"/>
</dbReference>
<evidence type="ECO:0000256" key="3">
    <source>
        <dbReference type="ARBA" id="ARBA00022989"/>
    </source>
</evidence>
<comment type="subcellular location">
    <subcellularLocation>
        <location evidence="1">Endomembrane system</location>
        <topology evidence="1">Multi-pass membrane protein</topology>
    </subcellularLocation>
</comment>
<keyword evidence="3 5" id="KW-1133">Transmembrane helix</keyword>
<evidence type="ECO:0008006" key="8">
    <source>
        <dbReference type="Google" id="ProtNLM"/>
    </source>
</evidence>
<evidence type="ECO:0000313" key="6">
    <source>
        <dbReference type="EMBL" id="VEI66909.1"/>
    </source>
</evidence>
<evidence type="ECO:0000313" key="7">
    <source>
        <dbReference type="Proteomes" id="UP000270487"/>
    </source>
</evidence>
<accession>A0A448SGR4</accession>
<dbReference type="Gene3D" id="1.20.120.1630">
    <property type="match status" value="1"/>
</dbReference>
<evidence type="ECO:0000256" key="5">
    <source>
        <dbReference type="SAM" id="Phobius"/>
    </source>
</evidence>
<evidence type="ECO:0000256" key="4">
    <source>
        <dbReference type="ARBA" id="ARBA00023136"/>
    </source>
</evidence>
<dbReference type="InterPro" id="IPR007318">
    <property type="entry name" value="Phopholipid_MeTrfase"/>
</dbReference>
<dbReference type="GO" id="GO:0012505">
    <property type="term" value="C:endomembrane system"/>
    <property type="evidence" value="ECO:0007669"/>
    <property type="project" value="UniProtKB-SubCell"/>
</dbReference>